<dbReference type="SUPFAM" id="SSF50475">
    <property type="entry name" value="FMN-binding split barrel"/>
    <property type="match status" value="1"/>
</dbReference>
<reference evidence="6" key="2">
    <citation type="submission" date="2020-09" db="EMBL/GenBank/DDBJ databases">
        <authorList>
            <person name="Sun Q."/>
            <person name="Kim S."/>
        </authorList>
    </citation>
    <scope>NUCLEOTIDE SEQUENCE</scope>
    <source>
        <strain evidence="6">KCTC 23224</strain>
    </source>
</reference>
<dbReference type="EMBL" id="BMYF01000006">
    <property type="protein sequence ID" value="GHB32938.1"/>
    <property type="molecule type" value="Genomic_DNA"/>
</dbReference>
<proteinExistence type="predicted"/>
<evidence type="ECO:0000313" key="7">
    <source>
        <dbReference type="Proteomes" id="UP000642809"/>
    </source>
</evidence>
<dbReference type="InterPro" id="IPR012349">
    <property type="entry name" value="Split_barrel_FMN-bd"/>
</dbReference>
<keyword evidence="7" id="KW-1185">Reference proteome</keyword>
<dbReference type="AlphaFoldDB" id="A0A8J3CX89"/>
<evidence type="ECO:0000256" key="4">
    <source>
        <dbReference type="ARBA" id="ARBA00023002"/>
    </source>
</evidence>
<dbReference type="GO" id="GO:0008615">
    <property type="term" value="P:pyridoxine biosynthetic process"/>
    <property type="evidence" value="ECO:0007669"/>
    <property type="project" value="InterPro"/>
</dbReference>
<reference evidence="6" key="1">
    <citation type="journal article" date="2014" name="Int. J. Syst. Evol. Microbiol.">
        <title>Complete genome sequence of Corynebacterium casei LMG S-19264T (=DSM 44701T), isolated from a smear-ripened cheese.</title>
        <authorList>
            <consortium name="US DOE Joint Genome Institute (JGI-PGF)"/>
            <person name="Walter F."/>
            <person name="Albersmeier A."/>
            <person name="Kalinowski J."/>
            <person name="Ruckert C."/>
        </authorList>
    </citation>
    <scope>NUCLEOTIDE SEQUENCE</scope>
    <source>
        <strain evidence="6">KCTC 23224</strain>
    </source>
</reference>
<name>A0A8J3CX89_9BACT</name>
<dbReference type="Pfam" id="PF12766">
    <property type="entry name" value="Pyridox_oxase_2"/>
    <property type="match status" value="1"/>
</dbReference>
<evidence type="ECO:0000256" key="1">
    <source>
        <dbReference type="ARBA" id="ARBA00001917"/>
    </source>
</evidence>
<dbReference type="InterPro" id="IPR000659">
    <property type="entry name" value="Pyridox_Oxase"/>
</dbReference>
<dbReference type="PANTHER" id="PTHR10851:SF3">
    <property type="entry name" value="PYRIDOXINE_PYRIDOXAMINE 5'-PHOSPHATE OXIDASE 2"/>
    <property type="match status" value="1"/>
</dbReference>
<keyword evidence="4" id="KW-0560">Oxidoreductase</keyword>
<dbReference type="InterPro" id="IPR024624">
    <property type="entry name" value="Pyridox_Oxase_Alr4036_FMN-bd"/>
</dbReference>
<keyword evidence="2" id="KW-0285">Flavoprotein</keyword>
<evidence type="ECO:0000256" key="3">
    <source>
        <dbReference type="ARBA" id="ARBA00022643"/>
    </source>
</evidence>
<protein>
    <recommendedName>
        <fullName evidence="5">Pyridoxamine 5'-phosphate oxidase Alr4036 family FMN-binding domain-containing protein</fullName>
    </recommendedName>
</protein>
<accession>A0A8J3CX89</accession>
<organism evidence="6 7">
    <name type="scientific">Mongoliitalea lutea</name>
    <dbReference type="NCBI Taxonomy" id="849756"/>
    <lineage>
        <taxon>Bacteria</taxon>
        <taxon>Pseudomonadati</taxon>
        <taxon>Bacteroidota</taxon>
        <taxon>Cytophagia</taxon>
        <taxon>Cytophagales</taxon>
        <taxon>Cyclobacteriaceae</taxon>
        <taxon>Mongoliitalea</taxon>
    </lineage>
</organism>
<feature type="domain" description="Pyridoxamine 5'-phosphate oxidase Alr4036 family FMN-binding" evidence="5">
    <location>
        <begin position="26"/>
        <end position="102"/>
    </location>
</feature>
<evidence type="ECO:0000313" key="6">
    <source>
        <dbReference type="EMBL" id="GHB32938.1"/>
    </source>
</evidence>
<dbReference type="Proteomes" id="UP000642809">
    <property type="component" value="Unassembled WGS sequence"/>
</dbReference>
<dbReference type="RefSeq" id="WP_189579605.1">
    <property type="nucleotide sequence ID" value="NZ_BMYF01000006.1"/>
</dbReference>
<comment type="caution">
    <text evidence="6">The sequence shown here is derived from an EMBL/GenBank/DDBJ whole genome shotgun (WGS) entry which is preliminary data.</text>
</comment>
<dbReference type="GO" id="GO:0004733">
    <property type="term" value="F:pyridoxamine phosphate oxidase activity"/>
    <property type="evidence" value="ECO:0007669"/>
    <property type="project" value="InterPro"/>
</dbReference>
<sequence>MLIKPGTTLEVVFKDVQQEVRRGVVDKKHPFRFITLATVQNGIPEARYVVLRKIDEQFNFYLYTDARTTKVKAIQSNPLVSVLLYHPQKRVQVRVQASAMIHHKDSLASDHWIRVQGDAQKAYNSILAPGEFISAPEQAYTWEEELSNAENFAVVLLKPYKLDILQLNGLEHLRAAFNFTAEGWQGEWLVP</sequence>
<evidence type="ECO:0000259" key="5">
    <source>
        <dbReference type="Pfam" id="PF12766"/>
    </source>
</evidence>
<evidence type="ECO:0000256" key="2">
    <source>
        <dbReference type="ARBA" id="ARBA00022630"/>
    </source>
</evidence>
<keyword evidence="3" id="KW-0288">FMN</keyword>
<dbReference type="Gene3D" id="2.30.110.10">
    <property type="entry name" value="Electron Transport, Fmn-binding Protein, Chain A"/>
    <property type="match status" value="1"/>
</dbReference>
<dbReference type="PANTHER" id="PTHR10851">
    <property type="entry name" value="PYRIDOXINE-5-PHOSPHATE OXIDASE"/>
    <property type="match status" value="1"/>
</dbReference>
<gene>
    <name evidence="6" type="ORF">GCM10008106_12290</name>
</gene>
<dbReference type="GO" id="GO:0010181">
    <property type="term" value="F:FMN binding"/>
    <property type="evidence" value="ECO:0007669"/>
    <property type="project" value="InterPro"/>
</dbReference>
<comment type="cofactor">
    <cofactor evidence="1">
        <name>FMN</name>
        <dbReference type="ChEBI" id="CHEBI:58210"/>
    </cofactor>
</comment>